<sequence>MPEDHKTYTAFAGIRRIASGDLASVAAKTKATLDHGESASILILDDETCRVVEVDFRGTAEDVLARLSEPADKPESRGPGRPRLGVVAREVTLLPRHWDWLNAQPGGASVALRKLVEEARRSNESKDRTRQAQETLYRFMSTLAGDEAGFEEASRALFAGDRTLFTALIQLWPKDLRAYAEKLAGGAFANGSSGT</sequence>
<reference evidence="1 2" key="1">
    <citation type="journal article" date="2019" name="Syst. Appl. Microbiol.">
        <title>Microvirga tunisiensis sp. nov., a root nodule symbiotic bacterium isolated from Lupinus micranthus and L. luteus grown in Northern Tunisia.</title>
        <authorList>
            <person name="Msaddak A."/>
            <person name="Rejili M."/>
            <person name="Duran D."/>
            <person name="Mars M."/>
            <person name="Palacios J.M."/>
            <person name="Ruiz-Argueso T."/>
            <person name="Rey L."/>
            <person name="Imperial J."/>
        </authorList>
    </citation>
    <scope>NUCLEOTIDE SEQUENCE [LARGE SCALE GENOMIC DNA]</scope>
    <source>
        <strain evidence="1 2">Lmie10</strain>
    </source>
</reference>
<comment type="caution">
    <text evidence="1">The sequence shown here is derived from an EMBL/GenBank/DDBJ whole genome shotgun (WGS) entry which is preliminary data.</text>
</comment>
<evidence type="ECO:0000313" key="2">
    <source>
        <dbReference type="Proteomes" id="UP000403266"/>
    </source>
</evidence>
<dbReference type="Pfam" id="PF09998">
    <property type="entry name" value="DUF2239"/>
    <property type="match status" value="1"/>
</dbReference>
<keyword evidence="2" id="KW-1185">Reference proteome</keyword>
<organism evidence="1 2">
    <name type="scientific">Microvirga tunisiensis</name>
    <dbReference type="NCBI Taxonomy" id="2108360"/>
    <lineage>
        <taxon>Bacteria</taxon>
        <taxon>Pseudomonadati</taxon>
        <taxon>Pseudomonadota</taxon>
        <taxon>Alphaproteobacteria</taxon>
        <taxon>Hyphomicrobiales</taxon>
        <taxon>Methylobacteriaceae</taxon>
        <taxon>Microvirga</taxon>
    </lineage>
</organism>
<dbReference type="Proteomes" id="UP000403266">
    <property type="component" value="Unassembled WGS sequence"/>
</dbReference>
<dbReference type="InterPro" id="IPR018715">
    <property type="entry name" value="DUF2239"/>
</dbReference>
<gene>
    <name evidence="1" type="ORF">FS320_20305</name>
</gene>
<name>A0A5N7MKT6_9HYPH</name>
<dbReference type="OrthoDB" id="282960at2"/>
<evidence type="ECO:0000313" key="1">
    <source>
        <dbReference type="EMBL" id="MPR27458.1"/>
    </source>
</evidence>
<proteinExistence type="predicted"/>
<dbReference type="RefSeq" id="WP_152713737.1">
    <property type="nucleotide sequence ID" value="NZ_VOSJ01000154.1"/>
</dbReference>
<accession>A0A5N7MKT6</accession>
<dbReference type="EMBL" id="VOSK01000090">
    <property type="protein sequence ID" value="MPR27458.1"/>
    <property type="molecule type" value="Genomic_DNA"/>
</dbReference>
<protein>
    <submittedName>
        <fullName evidence="1">DUF2239 family protein</fullName>
    </submittedName>
</protein>
<dbReference type="AlphaFoldDB" id="A0A5N7MKT6"/>